<name>A0A399J6L5_9MICC</name>
<evidence type="ECO:0000313" key="3">
    <source>
        <dbReference type="Proteomes" id="UP000265419"/>
    </source>
</evidence>
<comment type="caution">
    <text evidence="2">The sequence shown here is derived from an EMBL/GenBank/DDBJ whole genome shotgun (WGS) entry which is preliminary data.</text>
</comment>
<evidence type="ECO:0000256" key="1">
    <source>
        <dbReference type="SAM" id="Phobius"/>
    </source>
</evidence>
<dbReference type="EMBL" id="QQXK01000036">
    <property type="protein sequence ID" value="RII41108.1"/>
    <property type="molecule type" value="Genomic_DNA"/>
</dbReference>
<reference evidence="2 3" key="1">
    <citation type="submission" date="2018-07" db="EMBL/GenBank/DDBJ databases">
        <title>Arthrobacter sp. nov., isolated from raw cow's milk with high bacterial count.</title>
        <authorList>
            <person name="Hahne J."/>
            <person name="Isele D."/>
            <person name="Lipski A."/>
        </authorList>
    </citation>
    <scope>NUCLEOTIDE SEQUENCE [LARGE SCALE GENOMIC DNA]</scope>
    <source>
        <strain evidence="2 3">JZ R-35</strain>
    </source>
</reference>
<feature type="transmembrane region" description="Helical" evidence="1">
    <location>
        <begin position="95"/>
        <end position="116"/>
    </location>
</feature>
<keyword evidence="1" id="KW-0812">Transmembrane</keyword>
<keyword evidence="1" id="KW-1133">Transmembrane helix</keyword>
<keyword evidence="1" id="KW-0472">Membrane</keyword>
<sequence>MSPSPKPRKPARDNASASAAVPAQAVAPRPWPVIVTTLIMGLEAVLVLWGALSLVFTLSAPGPLNVGGRLFLVALMVGAAAFASSVAAKHFVGRAWTRAAVVVWQLFQVILSGQFLGGGAPVLGVVCLVPAAVALVLVFSPATRRFLEADDQPRR</sequence>
<accession>A0A399J6L5</accession>
<protein>
    <submittedName>
        <fullName evidence="2">Uncharacterized protein</fullName>
    </submittedName>
</protein>
<organism evidence="2 3">
    <name type="scientific">Galactobacter valiniphilus</name>
    <dbReference type="NCBI Taxonomy" id="2676122"/>
    <lineage>
        <taxon>Bacteria</taxon>
        <taxon>Bacillati</taxon>
        <taxon>Actinomycetota</taxon>
        <taxon>Actinomycetes</taxon>
        <taxon>Micrococcales</taxon>
        <taxon>Micrococcaceae</taxon>
        <taxon>Galactobacter</taxon>
    </lineage>
</organism>
<dbReference type="AlphaFoldDB" id="A0A399J6L5"/>
<dbReference type="RefSeq" id="WP_119425782.1">
    <property type="nucleotide sequence ID" value="NZ_QQXK01000036.1"/>
</dbReference>
<proteinExistence type="predicted"/>
<feature type="transmembrane region" description="Helical" evidence="1">
    <location>
        <begin position="122"/>
        <end position="139"/>
    </location>
</feature>
<gene>
    <name evidence="2" type="ORF">DWB68_14230</name>
</gene>
<feature type="transmembrane region" description="Helical" evidence="1">
    <location>
        <begin position="33"/>
        <end position="58"/>
    </location>
</feature>
<feature type="transmembrane region" description="Helical" evidence="1">
    <location>
        <begin position="70"/>
        <end position="88"/>
    </location>
</feature>
<dbReference type="Proteomes" id="UP000265419">
    <property type="component" value="Unassembled WGS sequence"/>
</dbReference>
<evidence type="ECO:0000313" key="2">
    <source>
        <dbReference type="EMBL" id="RII41108.1"/>
    </source>
</evidence>
<keyword evidence="3" id="KW-1185">Reference proteome</keyword>